<dbReference type="Pfam" id="PF08123">
    <property type="entry name" value="DOT1"/>
    <property type="match status" value="1"/>
</dbReference>
<comment type="subcellular location">
    <subcellularLocation>
        <location evidence="1 11">Nucleus</location>
    </subcellularLocation>
</comment>
<keyword evidence="4 11" id="KW-0489">Methyltransferase</keyword>
<comment type="similarity">
    <text evidence="11">Belongs to the class I-like SAM-binding methyltransferase superfamily. DOT1 family.</text>
</comment>
<comment type="miscellaneous">
    <text evidence="11">In contrast to other lysine histone methyltransferases, it does not contain a SET domain, suggesting the existence of another mechanism for methylation of lysine residues of histones.</text>
</comment>
<evidence type="ECO:0000256" key="6">
    <source>
        <dbReference type="ARBA" id="ARBA00022691"/>
    </source>
</evidence>
<dbReference type="GO" id="GO:0006281">
    <property type="term" value="P:DNA repair"/>
    <property type="evidence" value="ECO:0007669"/>
    <property type="project" value="TreeGrafter"/>
</dbReference>
<evidence type="ECO:0000256" key="1">
    <source>
        <dbReference type="ARBA" id="ARBA00004123"/>
    </source>
</evidence>
<evidence type="ECO:0000256" key="4">
    <source>
        <dbReference type="ARBA" id="ARBA00022603"/>
    </source>
</evidence>
<dbReference type="PANTHER" id="PTHR21451:SF0">
    <property type="entry name" value="HISTONE-LYSINE N-METHYLTRANSFERASE, H3 LYSINE-79 SPECIFIC"/>
    <property type="match status" value="1"/>
</dbReference>
<organism evidence="13 14">
    <name type="scientific">Phytophthora palmivora</name>
    <dbReference type="NCBI Taxonomy" id="4796"/>
    <lineage>
        <taxon>Eukaryota</taxon>
        <taxon>Sar</taxon>
        <taxon>Stramenopiles</taxon>
        <taxon>Oomycota</taxon>
        <taxon>Peronosporomycetes</taxon>
        <taxon>Peronosporales</taxon>
        <taxon>Peronosporaceae</taxon>
        <taxon>Phytophthora</taxon>
    </lineage>
</organism>
<evidence type="ECO:0000256" key="2">
    <source>
        <dbReference type="ARBA" id="ARBA00012190"/>
    </source>
</evidence>
<comment type="catalytic activity">
    <reaction evidence="10 11">
        <text>L-lysyl(79)-[histone H3] + 3 S-adenosyl-L-methionine = N(6),N(6),N(6)-trimethyl-L-lysyl(79)-[histone H3] + 3 S-adenosyl-L-homocysteine + 3 H(+)</text>
        <dbReference type="Rhea" id="RHEA:60328"/>
        <dbReference type="Rhea" id="RHEA-COMP:15549"/>
        <dbReference type="Rhea" id="RHEA-COMP:15552"/>
        <dbReference type="ChEBI" id="CHEBI:15378"/>
        <dbReference type="ChEBI" id="CHEBI:29969"/>
        <dbReference type="ChEBI" id="CHEBI:57856"/>
        <dbReference type="ChEBI" id="CHEBI:59789"/>
        <dbReference type="ChEBI" id="CHEBI:61961"/>
        <dbReference type="EC" id="2.1.1.360"/>
    </reaction>
</comment>
<evidence type="ECO:0000256" key="3">
    <source>
        <dbReference type="ARBA" id="ARBA00020987"/>
    </source>
</evidence>
<evidence type="ECO:0000256" key="11">
    <source>
        <dbReference type="RuleBase" id="RU271113"/>
    </source>
</evidence>
<accession>A0A2P4YJI2</accession>
<keyword evidence="6 11" id="KW-0949">S-adenosyl-L-methionine</keyword>
<keyword evidence="5 11" id="KW-0808">Transferase</keyword>
<keyword evidence="14" id="KW-1185">Reference proteome</keyword>
<dbReference type="InterPro" id="IPR030445">
    <property type="entry name" value="H3-K79_meTrfase"/>
</dbReference>
<keyword evidence="8 11" id="KW-0539">Nucleus</keyword>
<evidence type="ECO:0000313" key="14">
    <source>
        <dbReference type="Proteomes" id="UP000237271"/>
    </source>
</evidence>
<reference evidence="13 14" key="1">
    <citation type="journal article" date="2017" name="Genome Biol. Evol.">
        <title>Phytophthora megakarya and P. palmivora, closely related causal agents of cacao black pod rot, underwent increases in genome sizes and gene numbers by different mechanisms.</title>
        <authorList>
            <person name="Ali S.S."/>
            <person name="Shao J."/>
            <person name="Lary D.J."/>
            <person name="Kronmiller B."/>
            <person name="Shen D."/>
            <person name="Strem M.D."/>
            <person name="Amoako-Attah I."/>
            <person name="Akrofi A.Y."/>
            <person name="Begoude B.A."/>
            <person name="Ten Hoopen G.M."/>
            <person name="Coulibaly K."/>
            <person name="Kebe B.I."/>
            <person name="Melnick R.L."/>
            <person name="Guiltinan M.J."/>
            <person name="Tyler B.M."/>
            <person name="Meinhardt L.W."/>
            <person name="Bailey B.A."/>
        </authorList>
    </citation>
    <scope>NUCLEOTIDE SEQUENCE [LARGE SCALE GENOMIC DNA]</scope>
    <source>
        <strain evidence="14">sbr112.9</strain>
    </source>
</reference>
<evidence type="ECO:0000256" key="10">
    <source>
        <dbReference type="ARBA" id="ARBA00047770"/>
    </source>
</evidence>
<evidence type="ECO:0000313" key="13">
    <source>
        <dbReference type="EMBL" id="POM77943.1"/>
    </source>
</evidence>
<dbReference type="OrthoDB" id="120055at2759"/>
<dbReference type="SUPFAM" id="SSF53335">
    <property type="entry name" value="S-adenosyl-L-methionine-dependent methyltransferases"/>
    <property type="match status" value="1"/>
</dbReference>
<dbReference type="InterPro" id="IPR029063">
    <property type="entry name" value="SAM-dependent_MTases_sf"/>
</dbReference>
<dbReference type="GO" id="GO:0000077">
    <property type="term" value="P:DNA damage checkpoint signaling"/>
    <property type="evidence" value="ECO:0007669"/>
    <property type="project" value="TreeGrafter"/>
</dbReference>
<dbReference type="GO" id="GO:0140956">
    <property type="term" value="F:histone H3K79 trimethyltransferase activity"/>
    <property type="evidence" value="ECO:0007669"/>
    <property type="project" value="UniProtKB-EC"/>
</dbReference>
<evidence type="ECO:0000256" key="7">
    <source>
        <dbReference type="ARBA" id="ARBA00022853"/>
    </source>
</evidence>
<proteinExistence type="inferred from homology"/>
<evidence type="ECO:0000256" key="5">
    <source>
        <dbReference type="ARBA" id="ARBA00022679"/>
    </source>
</evidence>
<comment type="caution">
    <text evidence="13">The sequence shown here is derived from an EMBL/GenBank/DDBJ whole genome shotgun (WGS) entry which is preliminary data.</text>
</comment>
<dbReference type="AlphaFoldDB" id="A0A2P4YJI2"/>
<protein>
    <recommendedName>
        <fullName evidence="3 11">Histone-lysine N-methyltransferase, H3 lysine-79 specific</fullName>
        <ecNumber evidence="2 11">2.1.1.360</ecNumber>
    </recommendedName>
    <alternativeName>
        <fullName evidence="9 11">Histone H3-K79 methyltransferase</fullName>
    </alternativeName>
</protein>
<keyword evidence="7 11" id="KW-0156">Chromatin regulator</keyword>
<evidence type="ECO:0000256" key="8">
    <source>
        <dbReference type="ARBA" id="ARBA00023242"/>
    </source>
</evidence>
<dbReference type="PROSITE" id="PS51569">
    <property type="entry name" value="DOT1"/>
    <property type="match status" value="1"/>
</dbReference>
<dbReference type="Proteomes" id="UP000237271">
    <property type="component" value="Unassembled WGS sequence"/>
</dbReference>
<dbReference type="Gene3D" id="3.40.50.150">
    <property type="entry name" value="Vaccinia Virus protein VP39"/>
    <property type="match status" value="1"/>
</dbReference>
<evidence type="ECO:0000256" key="9">
    <source>
        <dbReference type="ARBA" id="ARBA00029821"/>
    </source>
</evidence>
<dbReference type="GO" id="GO:0005634">
    <property type="term" value="C:nucleus"/>
    <property type="evidence" value="ECO:0007669"/>
    <property type="project" value="UniProtKB-SubCell"/>
</dbReference>
<evidence type="ECO:0000259" key="12">
    <source>
        <dbReference type="PROSITE" id="PS51569"/>
    </source>
</evidence>
<sequence length="303" mass="34206">MRTAFTFDDDKELFQLARKYSDAGSRVASKDVANKMRRTGHSALALRQRLNTLMRTWGRDLSRFPPSFFAQVRRPLAVTRQLRGAAPDAASNSASVETIVHAIFEHVPRVVVTRDCNTPHCNVGEILPQGITKLLDELRKIGPIDERNVFLDIGAGLGNIVVHVALATAVQKAIGIELREDVYQLGLQMIGENVHSRLRSRLLMTCGDVAEAKLSRRLPYEQATIVYWNNVLFEPHVIEIVKEHLSYMSDIRFFISTVQICPRHREPCFSGFCSLFELLKEVALPCSWKAGAQKVFIYRSKLS</sequence>
<feature type="domain" description="DOT1" evidence="12">
    <location>
        <begin position="17"/>
        <end position="303"/>
    </location>
</feature>
<gene>
    <name evidence="13" type="ORF">PHPALM_4598</name>
</gene>
<dbReference type="EMBL" id="NCKW01002241">
    <property type="protein sequence ID" value="POM77943.1"/>
    <property type="molecule type" value="Genomic_DNA"/>
</dbReference>
<name>A0A2P4YJI2_9STRA</name>
<comment type="function">
    <text evidence="11">Histone methyltransferase that specifically trimethylates histone H3 to form H3K79me3. This methylation is required for telomere silencing and for the pachytene checkpoint during the meiotic cell cycle by allowing the recruitment of RAD9 to double strand breaks. Nucleosomes are preferred as substrate compared to free histone.</text>
</comment>
<dbReference type="PANTHER" id="PTHR21451">
    <property type="entry name" value="HISTONE H3 METHYLTRANSFERASE"/>
    <property type="match status" value="1"/>
</dbReference>
<dbReference type="GO" id="GO:0032259">
    <property type="term" value="P:methylation"/>
    <property type="evidence" value="ECO:0007669"/>
    <property type="project" value="UniProtKB-KW"/>
</dbReference>
<dbReference type="InterPro" id="IPR025789">
    <property type="entry name" value="DOT1_dom"/>
</dbReference>
<dbReference type="EC" id="2.1.1.360" evidence="2 11"/>